<name>A0ABP3JV37_9ACTN</name>
<evidence type="ECO:0000313" key="2">
    <source>
        <dbReference type="EMBL" id="GAA0462747.1"/>
    </source>
</evidence>
<protein>
    <recommendedName>
        <fullName evidence="4">Tn3 transposase DDE domain-containing protein</fullName>
    </recommendedName>
</protein>
<evidence type="ECO:0000313" key="3">
    <source>
        <dbReference type="Proteomes" id="UP001499895"/>
    </source>
</evidence>
<feature type="compositionally biased region" description="Basic and acidic residues" evidence="1">
    <location>
        <begin position="102"/>
        <end position="120"/>
    </location>
</feature>
<evidence type="ECO:0008006" key="4">
    <source>
        <dbReference type="Google" id="ProtNLM"/>
    </source>
</evidence>
<dbReference type="Proteomes" id="UP001499895">
    <property type="component" value="Unassembled WGS sequence"/>
</dbReference>
<organism evidence="2 3">
    <name type="scientific">Streptomyces stramineus</name>
    <dbReference type="NCBI Taxonomy" id="173861"/>
    <lineage>
        <taxon>Bacteria</taxon>
        <taxon>Bacillati</taxon>
        <taxon>Actinomycetota</taxon>
        <taxon>Actinomycetes</taxon>
        <taxon>Kitasatosporales</taxon>
        <taxon>Streptomycetaceae</taxon>
        <taxon>Streptomyces</taxon>
    </lineage>
</organism>
<proteinExistence type="predicted"/>
<feature type="region of interest" description="Disordered" evidence="1">
    <location>
        <begin position="63"/>
        <end position="120"/>
    </location>
</feature>
<evidence type="ECO:0000256" key="1">
    <source>
        <dbReference type="SAM" id="MobiDB-lite"/>
    </source>
</evidence>
<dbReference type="EMBL" id="BAAAHB010000023">
    <property type="protein sequence ID" value="GAA0462747.1"/>
    <property type="molecule type" value="Genomic_DNA"/>
</dbReference>
<accession>A0ABP3JV37</accession>
<reference evidence="3" key="1">
    <citation type="journal article" date="2019" name="Int. J. Syst. Evol. Microbiol.">
        <title>The Global Catalogue of Microorganisms (GCM) 10K type strain sequencing project: providing services to taxonomists for standard genome sequencing and annotation.</title>
        <authorList>
            <consortium name="The Broad Institute Genomics Platform"/>
            <consortium name="The Broad Institute Genome Sequencing Center for Infectious Disease"/>
            <person name="Wu L."/>
            <person name="Ma J."/>
        </authorList>
    </citation>
    <scope>NUCLEOTIDE SEQUENCE [LARGE SCALE GENOMIC DNA]</scope>
    <source>
        <strain evidence="3">JCM 10649</strain>
    </source>
</reference>
<keyword evidence="3" id="KW-1185">Reference proteome</keyword>
<gene>
    <name evidence="2" type="ORF">GCM10009544_26560</name>
</gene>
<feature type="compositionally biased region" description="Basic residues" evidence="1">
    <location>
        <begin position="81"/>
        <end position="93"/>
    </location>
</feature>
<sequence>MLSAVVEKVRKQGREMRQSIVSHMINSSYMHVFVKEFRAAAGEAWPVRCRAFRSFPPEGAVRPVARSARGGGAGATSAAPGRRRGASRRHLRVLGHPGPPRTVERCPKVWVSHSREPSGE</sequence>
<comment type="caution">
    <text evidence="2">The sequence shown here is derived from an EMBL/GenBank/DDBJ whole genome shotgun (WGS) entry which is preliminary data.</text>
</comment>